<dbReference type="RefSeq" id="WP_011907418.1">
    <property type="nucleotide sequence ID" value="NZ_CP089965.1"/>
</dbReference>
<dbReference type="EMBL" id="QAOT01000001">
    <property type="protein sequence ID" value="PTR20943.1"/>
    <property type="molecule type" value="Genomic_DNA"/>
</dbReference>
<evidence type="ECO:0000256" key="1">
    <source>
        <dbReference type="SAM" id="Phobius"/>
    </source>
</evidence>
<evidence type="ECO:0008006" key="4">
    <source>
        <dbReference type="Google" id="ProtNLM"/>
    </source>
</evidence>
<comment type="caution">
    <text evidence="2">The sequence shown here is derived from an EMBL/GenBank/DDBJ whole genome shotgun (WGS) entry which is preliminary data.</text>
</comment>
<name>A0A2T5KEV3_9RHOB</name>
<keyword evidence="1" id="KW-1133">Transmembrane helix</keyword>
<keyword evidence="1" id="KW-0812">Transmembrane</keyword>
<protein>
    <recommendedName>
        <fullName evidence="4">CTP synthetase</fullName>
    </recommendedName>
</protein>
<evidence type="ECO:0000313" key="2">
    <source>
        <dbReference type="EMBL" id="PTR20943.1"/>
    </source>
</evidence>
<keyword evidence="3" id="KW-1185">Reference proteome</keyword>
<feature type="transmembrane region" description="Helical" evidence="1">
    <location>
        <begin position="7"/>
        <end position="26"/>
    </location>
</feature>
<accession>A0A2T5KEV3</accession>
<dbReference type="OrthoDB" id="7510999at2"/>
<dbReference type="Proteomes" id="UP000244060">
    <property type="component" value="Unassembled WGS sequence"/>
</dbReference>
<proteinExistence type="predicted"/>
<gene>
    <name evidence="2" type="ORF">C8J28_101264</name>
</gene>
<dbReference type="AlphaFoldDB" id="A0A2T5KEV3"/>
<reference evidence="2 3" key="1">
    <citation type="submission" date="2018-04" db="EMBL/GenBank/DDBJ databases">
        <title>Genomic Encyclopedia of Type Strains, Phase III (KMG-III): the genomes of soil and plant-associated and newly described type strains.</title>
        <authorList>
            <person name="Whitman W."/>
        </authorList>
    </citation>
    <scope>NUCLEOTIDE SEQUENCE [LARGE SCALE GENOMIC DNA]</scope>
    <source>
        <strain evidence="2 3">KA25</strain>
    </source>
</reference>
<evidence type="ECO:0000313" key="3">
    <source>
        <dbReference type="Proteomes" id="UP000244060"/>
    </source>
</evidence>
<organism evidence="2 3">
    <name type="scientific">Cereibacter azotoformans</name>
    <dbReference type="NCBI Taxonomy" id="43057"/>
    <lineage>
        <taxon>Bacteria</taxon>
        <taxon>Pseudomonadati</taxon>
        <taxon>Pseudomonadota</taxon>
        <taxon>Alphaproteobacteria</taxon>
        <taxon>Rhodobacterales</taxon>
        <taxon>Paracoccaceae</taxon>
        <taxon>Cereibacter</taxon>
    </lineage>
</organism>
<sequence length="58" mass="6098">MTRLMMILFSFISVTLMGICIVIALVTGNDTLTPIVVSAAIGFVAALPASFIIARKLA</sequence>
<feature type="transmembrane region" description="Helical" evidence="1">
    <location>
        <begin position="32"/>
        <end position="54"/>
    </location>
</feature>
<keyword evidence="1" id="KW-0472">Membrane</keyword>